<dbReference type="EMBL" id="LT670844">
    <property type="protein sequence ID" value="SHJ27938.1"/>
    <property type="molecule type" value="Genomic_DNA"/>
</dbReference>
<protein>
    <submittedName>
        <fullName evidence="1">Uncharacterized protein</fullName>
    </submittedName>
</protein>
<dbReference type="Proteomes" id="UP000189935">
    <property type="component" value="Chromosome I"/>
</dbReference>
<sequence>MSSAGSSNLATTLMYVGIACSYGCSCLRGASRVWLISYYQAWLLCFVRSFTIRNES</sequence>
<proteinExistence type="predicted"/>
<reference evidence="1 2" key="1">
    <citation type="submission" date="2016-11" db="EMBL/GenBank/DDBJ databases">
        <authorList>
            <person name="Jaros S."/>
            <person name="Januszkiewicz K."/>
            <person name="Wedrychowicz H."/>
        </authorList>
    </citation>
    <scope>NUCLEOTIDE SEQUENCE [LARGE SCALE GENOMIC DNA]</scope>
    <source>
        <strain evidence="1 2">GAS499</strain>
    </source>
</reference>
<accession>A0A1M6I0G3</accession>
<name>A0A1M6I0G3_9BRAD</name>
<gene>
    <name evidence="1" type="ORF">SAMN05444159_0178</name>
</gene>
<organism evidence="1 2">
    <name type="scientific">Bradyrhizobium lablabi</name>
    <dbReference type="NCBI Taxonomy" id="722472"/>
    <lineage>
        <taxon>Bacteria</taxon>
        <taxon>Pseudomonadati</taxon>
        <taxon>Pseudomonadota</taxon>
        <taxon>Alphaproteobacteria</taxon>
        <taxon>Hyphomicrobiales</taxon>
        <taxon>Nitrobacteraceae</taxon>
        <taxon>Bradyrhizobium</taxon>
    </lineage>
</organism>
<dbReference type="AlphaFoldDB" id="A0A1M6I0G3"/>
<evidence type="ECO:0000313" key="1">
    <source>
        <dbReference type="EMBL" id="SHJ27938.1"/>
    </source>
</evidence>
<evidence type="ECO:0000313" key="2">
    <source>
        <dbReference type="Proteomes" id="UP000189935"/>
    </source>
</evidence>